<dbReference type="Pfam" id="PF01904">
    <property type="entry name" value="DUF72"/>
    <property type="match status" value="1"/>
</dbReference>
<dbReference type="InterPro" id="IPR036520">
    <property type="entry name" value="UPF0759_sf"/>
</dbReference>
<reference evidence="2" key="1">
    <citation type="journal article" date="2019" name="Int. J. Syst. Evol. Microbiol.">
        <title>The Global Catalogue of Microorganisms (GCM) 10K type strain sequencing project: providing services to taxonomists for standard genome sequencing and annotation.</title>
        <authorList>
            <consortium name="The Broad Institute Genomics Platform"/>
            <consortium name="The Broad Institute Genome Sequencing Center for Infectious Disease"/>
            <person name="Wu L."/>
            <person name="Ma J."/>
        </authorList>
    </citation>
    <scope>NUCLEOTIDE SEQUENCE [LARGE SCALE GENOMIC DNA]</scope>
    <source>
        <strain evidence="2">CGMCC 4.1782</strain>
    </source>
</reference>
<sequence>MDFGKLSDISRVDFTLPPDHPDTLPLLSKYKSGAGSSTPQVYIGLPVWVNKPWVGAYYPAGMPEKDSLLWYGKQFNTIELNSTHYHIPNQSTIERWRQTVPQGFTFCPKFPQLISHESPLSRSLDLTAAFCETIAGLEEKLGDSFLQMPPSFGPKQLLDLEGFVKFVPESVPLAVELRHPDWFVDNVASLELFEVLEKYRVSTVLTDVSGRRDVLHMRLTSTTAMVRFVGNGLHPTDYSRIDEWVARLKVWFDAGLQKLYFFVHEPDNTASPELATYLIDRLNKACGFDLKPPKRFVQAVQGELF</sequence>
<dbReference type="SUPFAM" id="SSF117396">
    <property type="entry name" value="TM1631-like"/>
    <property type="match status" value="1"/>
</dbReference>
<proteinExistence type="predicted"/>
<comment type="caution">
    <text evidence="1">The sequence shown here is derived from an EMBL/GenBank/DDBJ whole genome shotgun (WGS) entry which is preliminary data.</text>
</comment>
<dbReference type="Gene3D" id="3.20.20.410">
    <property type="entry name" value="Protein of unknown function UPF0759"/>
    <property type="match status" value="1"/>
</dbReference>
<organism evidence="1 2">
    <name type="scientific">Pontibacter ruber</name>
    <dbReference type="NCBI Taxonomy" id="1343895"/>
    <lineage>
        <taxon>Bacteria</taxon>
        <taxon>Pseudomonadati</taxon>
        <taxon>Bacteroidota</taxon>
        <taxon>Cytophagia</taxon>
        <taxon>Cytophagales</taxon>
        <taxon>Hymenobacteraceae</taxon>
        <taxon>Pontibacter</taxon>
    </lineage>
</organism>
<dbReference type="RefSeq" id="WP_250428637.1">
    <property type="nucleotide sequence ID" value="NZ_JALPRR010000001.1"/>
</dbReference>
<dbReference type="InterPro" id="IPR002763">
    <property type="entry name" value="DUF72"/>
</dbReference>
<protein>
    <submittedName>
        <fullName evidence="1">DUF72 domain-containing protein</fullName>
    </submittedName>
</protein>
<dbReference type="EMBL" id="JBHUIM010000001">
    <property type="protein sequence ID" value="MFD2246860.1"/>
    <property type="molecule type" value="Genomic_DNA"/>
</dbReference>
<dbReference type="Proteomes" id="UP001597374">
    <property type="component" value="Unassembled WGS sequence"/>
</dbReference>
<name>A0ABW5CZW3_9BACT</name>
<dbReference type="PANTHER" id="PTHR30348">
    <property type="entry name" value="UNCHARACTERIZED PROTEIN YECE"/>
    <property type="match status" value="1"/>
</dbReference>
<evidence type="ECO:0000313" key="2">
    <source>
        <dbReference type="Proteomes" id="UP001597374"/>
    </source>
</evidence>
<dbReference type="PANTHER" id="PTHR30348:SF9">
    <property type="entry name" value="UPF0759 PROTEIN YECE"/>
    <property type="match status" value="1"/>
</dbReference>
<accession>A0ABW5CZW3</accession>
<keyword evidence="2" id="KW-1185">Reference proteome</keyword>
<evidence type="ECO:0000313" key="1">
    <source>
        <dbReference type="EMBL" id="MFD2246860.1"/>
    </source>
</evidence>
<gene>
    <name evidence="1" type="ORF">ACFSKP_11385</name>
</gene>